<proteinExistence type="predicted"/>
<evidence type="ECO:0000313" key="1">
    <source>
        <dbReference type="EMBL" id="VAW89504.1"/>
    </source>
</evidence>
<dbReference type="EMBL" id="UOFP01000275">
    <property type="protein sequence ID" value="VAW89504.1"/>
    <property type="molecule type" value="Genomic_DNA"/>
</dbReference>
<evidence type="ECO:0008006" key="2">
    <source>
        <dbReference type="Google" id="ProtNLM"/>
    </source>
</evidence>
<organism evidence="1">
    <name type="scientific">hydrothermal vent metagenome</name>
    <dbReference type="NCBI Taxonomy" id="652676"/>
    <lineage>
        <taxon>unclassified sequences</taxon>
        <taxon>metagenomes</taxon>
        <taxon>ecological metagenomes</taxon>
    </lineage>
</organism>
<name>A0A3B1A6W6_9ZZZZ</name>
<dbReference type="AlphaFoldDB" id="A0A3B1A6W6"/>
<reference evidence="1" key="1">
    <citation type="submission" date="2018-06" db="EMBL/GenBank/DDBJ databases">
        <authorList>
            <person name="Zhirakovskaya E."/>
        </authorList>
    </citation>
    <scope>NUCLEOTIDE SEQUENCE</scope>
</reference>
<sequence length="146" mass="16635">MNMLDKKQPLKTLYKALSDRPLKPGEDTELYEPYVEKLPGGDPILELKKTIEFSESESLHLVSGQRGTGKSTELLRLKCLLEKESQYSVFYLNMLDYLSESEPVEISDFLLAASSGLAAQAEERYDLDSLHEGYWKRIQNLLSSEI</sequence>
<protein>
    <recommendedName>
        <fullName evidence="2">Orc1-like AAA ATPase domain-containing protein</fullName>
    </recommendedName>
</protein>
<feature type="non-terminal residue" evidence="1">
    <location>
        <position position="146"/>
    </location>
</feature>
<gene>
    <name evidence="1" type="ORF">MNBD_GAMMA18-1339</name>
</gene>
<accession>A0A3B1A6W6</accession>